<evidence type="ECO:0000313" key="3">
    <source>
        <dbReference type="EMBL" id="KAF2308673.1"/>
    </source>
</evidence>
<sequence>MELFRKAKVIRLRSHHDKFLLADDDEESVSQDRNGAVMNARWTVEILEKAYGIRLKSCYGKYLTASNMPFLLGMTGKKVLQSLPRRLDSSVEWEPIREGVQVKLKTRYGQYLRANAGLPPWRNQITHDVPYRSSTQDWILWDIDIVEMRRRDPSPEPPPPHHNPPPIDQNRCIVRYLIPMHLILSLSNDSFMGVPIKNEGRLIHYCVANENGDVDENIELSFTFKGSVVEELKQKLEEETRIDDVLVCSRNPLNGKLYPLRLHLPPNNAEMHVVVLPSSGKAASNIGQLGSPTAE</sequence>
<evidence type="ECO:0000259" key="2">
    <source>
        <dbReference type="Pfam" id="PF22932"/>
    </source>
</evidence>
<dbReference type="Proteomes" id="UP000467840">
    <property type="component" value="Chromosome 17"/>
</dbReference>
<accession>A0A6A6M8B8</accession>
<feature type="domain" description="DUF569" evidence="1">
    <location>
        <begin position="1"/>
        <end position="141"/>
    </location>
</feature>
<feature type="domain" description="DUF569" evidence="2">
    <location>
        <begin position="200"/>
        <end position="276"/>
    </location>
</feature>
<dbReference type="InterPro" id="IPR054726">
    <property type="entry name" value="Ubiq_DUF569-assoc"/>
</dbReference>
<evidence type="ECO:0000259" key="1">
    <source>
        <dbReference type="Pfam" id="PF04601"/>
    </source>
</evidence>
<dbReference type="InterPro" id="IPR008999">
    <property type="entry name" value="Actin-crosslinking"/>
</dbReference>
<dbReference type="Gene3D" id="2.80.10.50">
    <property type="match status" value="1"/>
</dbReference>
<dbReference type="EMBL" id="JAAGAX010000007">
    <property type="protein sequence ID" value="KAF2308673.1"/>
    <property type="molecule type" value="Genomic_DNA"/>
</dbReference>
<dbReference type="FunFam" id="2.80.10.50:FF:000067">
    <property type="entry name" value="BnaC05g19630D protein"/>
    <property type="match status" value="1"/>
</dbReference>
<dbReference type="PANTHER" id="PTHR31205">
    <property type="entry name" value="ACTIN CROSS-LINKING PROTEIN (DUF569)"/>
    <property type="match status" value="1"/>
</dbReference>
<organism evidence="3 4">
    <name type="scientific">Hevea brasiliensis</name>
    <name type="common">Para rubber tree</name>
    <name type="synonym">Siphonia brasiliensis</name>
    <dbReference type="NCBI Taxonomy" id="3981"/>
    <lineage>
        <taxon>Eukaryota</taxon>
        <taxon>Viridiplantae</taxon>
        <taxon>Streptophyta</taxon>
        <taxon>Embryophyta</taxon>
        <taxon>Tracheophyta</taxon>
        <taxon>Spermatophyta</taxon>
        <taxon>Magnoliopsida</taxon>
        <taxon>eudicotyledons</taxon>
        <taxon>Gunneridae</taxon>
        <taxon>Pentapetalae</taxon>
        <taxon>rosids</taxon>
        <taxon>fabids</taxon>
        <taxon>Malpighiales</taxon>
        <taxon>Euphorbiaceae</taxon>
        <taxon>Crotonoideae</taxon>
        <taxon>Micrandreae</taxon>
        <taxon>Hevea</taxon>
    </lineage>
</organism>
<protein>
    <submittedName>
        <fullName evidence="3">Uncharacterized protein</fullName>
    </submittedName>
</protein>
<evidence type="ECO:0000313" key="4">
    <source>
        <dbReference type="Proteomes" id="UP000467840"/>
    </source>
</evidence>
<dbReference type="SUPFAM" id="SSF50405">
    <property type="entry name" value="Actin-crosslinking proteins"/>
    <property type="match status" value="1"/>
</dbReference>
<proteinExistence type="predicted"/>
<dbReference type="Pfam" id="PF04601">
    <property type="entry name" value="DUF569"/>
    <property type="match status" value="1"/>
</dbReference>
<keyword evidence="4" id="KW-1185">Reference proteome</keyword>
<dbReference type="AlphaFoldDB" id="A0A6A6M8B8"/>
<gene>
    <name evidence="3" type="ORF">GH714_012125</name>
</gene>
<dbReference type="CDD" id="cd23340">
    <property type="entry name" value="beta-trefoil_FSCN_ACP-like"/>
    <property type="match status" value="1"/>
</dbReference>
<comment type="caution">
    <text evidence="3">The sequence shown here is derived from an EMBL/GenBank/DDBJ whole genome shotgun (WGS) entry which is preliminary data.</text>
</comment>
<dbReference type="PANTHER" id="PTHR31205:SF77">
    <property type="entry name" value="CROSS-LINKING PROTEIN, PUTATIVE (DUF569)-RELATED"/>
    <property type="match status" value="1"/>
</dbReference>
<reference evidence="3 4" key="1">
    <citation type="journal article" date="2020" name="Mol. Plant">
        <title>The Chromosome-Based Rubber Tree Genome Provides New Insights into Spurge Genome Evolution and Rubber Biosynthesis.</title>
        <authorList>
            <person name="Liu J."/>
            <person name="Shi C."/>
            <person name="Shi C.C."/>
            <person name="Li W."/>
            <person name="Zhang Q.J."/>
            <person name="Zhang Y."/>
            <person name="Li K."/>
            <person name="Lu H.F."/>
            <person name="Shi C."/>
            <person name="Zhu S.T."/>
            <person name="Xiao Z.Y."/>
            <person name="Nan H."/>
            <person name="Yue Y."/>
            <person name="Zhu X.G."/>
            <person name="Wu Y."/>
            <person name="Hong X.N."/>
            <person name="Fan G.Y."/>
            <person name="Tong Y."/>
            <person name="Zhang D."/>
            <person name="Mao C.L."/>
            <person name="Liu Y.L."/>
            <person name="Hao S.J."/>
            <person name="Liu W.Q."/>
            <person name="Lv M.Q."/>
            <person name="Zhang H.B."/>
            <person name="Liu Y."/>
            <person name="Hu-Tang G.R."/>
            <person name="Wang J.P."/>
            <person name="Wang J.H."/>
            <person name="Sun Y.H."/>
            <person name="Ni S.B."/>
            <person name="Chen W.B."/>
            <person name="Zhang X.C."/>
            <person name="Jiao Y.N."/>
            <person name="Eichler E.E."/>
            <person name="Li G.H."/>
            <person name="Liu X."/>
            <person name="Gao L.Z."/>
        </authorList>
    </citation>
    <scope>NUCLEOTIDE SEQUENCE [LARGE SCALE GENOMIC DNA]</scope>
    <source>
        <strain evidence="4">cv. GT1</strain>
        <tissue evidence="3">Leaf</tissue>
    </source>
</reference>
<name>A0A6A6M8B8_HEVBR</name>
<dbReference type="Pfam" id="PF22932">
    <property type="entry name" value="Ubiq_DUF_assoc"/>
    <property type="match status" value="1"/>
</dbReference>
<dbReference type="InterPro" id="IPR007679">
    <property type="entry name" value="DUF569"/>
</dbReference>